<gene>
    <name evidence="2" type="ORF">GCM10007291_41790</name>
</gene>
<evidence type="ECO:0000313" key="3">
    <source>
        <dbReference type="Proteomes" id="UP000658305"/>
    </source>
</evidence>
<sequence length="104" mass="10914">MAPVHPCRPRRCADSGWLRSRGGLDRRRGWLSGRVLPGRHRGSVAQMGRDSLQTGFPYRIISGRGLNPSRLATTRGGSGLAAHPLSGGTAAHTSSLATGTARSG</sequence>
<dbReference type="Proteomes" id="UP000658305">
    <property type="component" value="Unassembled WGS sequence"/>
</dbReference>
<protein>
    <submittedName>
        <fullName evidence="2">Uncharacterized protein</fullName>
    </submittedName>
</protein>
<keyword evidence="3" id="KW-1185">Reference proteome</keyword>
<dbReference type="EMBL" id="BMYI01000019">
    <property type="protein sequence ID" value="GHC36024.1"/>
    <property type="molecule type" value="Genomic_DNA"/>
</dbReference>
<evidence type="ECO:0000256" key="1">
    <source>
        <dbReference type="SAM" id="MobiDB-lite"/>
    </source>
</evidence>
<evidence type="ECO:0000313" key="2">
    <source>
        <dbReference type="EMBL" id="GHC36024.1"/>
    </source>
</evidence>
<comment type="caution">
    <text evidence="2">The sequence shown here is derived from an EMBL/GenBank/DDBJ whole genome shotgun (WGS) entry which is preliminary data.</text>
</comment>
<proteinExistence type="predicted"/>
<feature type="region of interest" description="Disordered" evidence="1">
    <location>
        <begin position="67"/>
        <end position="104"/>
    </location>
</feature>
<reference evidence="3" key="1">
    <citation type="journal article" date="2019" name="Int. J. Syst. Evol. Microbiol.">
        <title>The Global Catalogue of Microorganisms (GCM) 10K type strain sequencing project: providing services to taxonomists for standard genome sequencing and annotation.</title>
        <authorList>
            <consortium name="The Broad Institute Genomics Platform"/>
            <consortium name="The Broad Institute Genome Sequencing Center for Infectious Disease"/>
            <person name="Wu L."/>
            <person name="Ma J."/>
        </authorList>
    </citation>
    <scope>NUCLEOTIDE SEQUENCE [LARGE SCALE GENOMIC DNA]</scope>
    <source>
        <strain evidence="3">KCTC 23298</strain>
    </source>
</reference>
<feature type="compositionally biased region" description="Polar residues" evidence="1">
    <location>
        <begin position="91"/>
        <end position="104"/>
    </location>
</feature>
<accession>A0ABQ3FSR5</accession>
<name>A0ABQ3FSR5_9RHOB</name>
<organism evidence="2 3">
    <name type="scientific">Gemmobacter nanjingensis</name>
    <dbReference type="NCBI Taxonomy" id="488454"/>
    <lineage>
        <taxon>Bacteria</taxon>
        <taxon>Pseudomonadati</taxon>
        <taxon>Pseudomonadota</taxon>
        <taxon>Alphaproteobacteria</taxon>
        <taxon>Rhodobacterales</taxon>
        <taxon>Paracoccaceae</taxon>
        <taxon>Gemmobacter</taxon>
    </lineage>
</organism>